<dbReference type="PRINTS" id="PR00420">
    <property type="entry name" value="RNGMNOXGNASE"/>
</dbReference>
<dbReference type="PANTHER" id="PTHR42685">
    <property type="entry name" value="GERANYLGERANYL DIPHOSPHATE REDUCTASE"/>
    <property type="match status" value="1"/>
</dbReference>
<dbReference type="EC" id="1.-.-.-" evidence="1"/>
<evidence type="ECO:0000313" key="2">
    <source>
        <dbReference type="Proteomes" id="UP000070456"/>
    </source>
</evidence>
<organism evidence="1 2">
    <name type="scientific">Thermotalea metallivorans</name>
    <dbReference type="NCBI Taxonomy" id="520762"/>
    <lineage>
        <taxon>Bacteria</taxon>
        <taxon>Bacillati</taxon>
        <taxon>Bacillota</taxon>
        <taxon>Clostridia</taxon>
        <taxon>Peptostreptococcales</taxon>
        <taxon>Thermotaleaceae</taxon>
        <taxon>Thermotalea</taxon>
    </lineage>
</organism>
<dbReference type="InterPro" id="IPR050407">
    <property type="entry name" value="Geranylgeranyl_reductase"/>
</dbReference>
<dbReference type="STRING" id="520762.AN619_27790"/>
<dbReference type="Pfam" id="PF05834">
    <property type="entry name" value="Lycopene_cycl"/>
    <property type="match status" value="1"/>
</dbReference>
<reference evidence="1 2" key="1">
    <citation type="submission" date="2015-12" db="EMBL/GenBank/DDBJ databases">
        <title>Draft genome sequence of the thermoanaerobe Thermotalea metallivorans, an isolate from the runoff channel of the Great Artesian Basin, Australia.</title>
        <authorList>
            <person name="Patel B.K."/>
        </authorList>
    </citation>
    <scope>NUCLEOTIDE SEQUENCE [LARGE SCALE GENOMIC DNA]</scope>
    <source>
        <strain evidence="1 2">B2-1</strain>
    </source>
</reference>
<keyword evidence="1" id="KW-0560">Oxidoreductase</keyword>
<comment type="caution">
    <text evidence="1">The sequence shown here is derived from an EMBL/GenBank/DDBJ whole genome shotgun (WGS) entry which is preliminary data.</text>
</comment>
<dbReference type="NCBIfam" id="TIGR02032">
    <property type="entry name" value="GG-red-SF"/>
    <property type="match status" value="1"/>
</dbReference>
<dbReference type="EMBL" id="LOEE01000072">
    <property type="protein sequence ID" value="KXG73859.1"/>
    <property type="molecule type" value="Genomic_DNA"/>
</dbReference>
<dbReference type="InterPro" id="IPR036188">
    <property type="entry name" value="FAD/NAD-bd_sf"/>
</dbReference>
<dbReference type="SUPFAM" id="SSF51905">
    <property type="entry name" value="FAD/NAD(P)-binding domain"/>
    <property type="match status" value="1"/>
</dbReference>
<dbReference type="GO" id="GO:0016628">
    <property type="term" value="F:oxidoreductase activity, acting on the CH-CH group of donors, NAD or NADP as acceptor"/>
    <property type="evidence" value="ECO:0007669"/>
    <property type="project" value="InterPro"/>
</dbReference>
<keyword evidence="2" id="KW-1185">Reference proteome</keyword>
<name>A0A140KZY4_9FIRM</name>
<gene>
    <name evidence="1" type="ORF">AN619_27790</name>
</gene>
<dbReference type="Gene3D" id="3.50.50.60">
    <property type="entry name" value="FAD/NAD(P)-binding domain"/>
    <property type="match status" value="1"/>
</dbReference>
<proteinExistence type="predicted"/>
<dbReference type="PANTHER" id="PTHR42685:SF22">
    <property type="entry name" value="CONDITIONED MEDIUM FACTOR RECEPTOR 1"/>
    <property type="match status" value="1"/>
</dbReference>
<protein>
    <submittedName>
        <fullName evidence="1">Putative oxidoreductase</fullName>
        <ecNumber evidence="1">1.-.-.-</ecNumber>
    </submittedName>
</protein>
<dbReference type="Proteomes" id="UP000070456">
    <property type="component" value="Unassembled WGS sequence"/>
</dbReference>
<dbReference type="InterPro" id="IPR011777">
    <property type="entry name" value="Geranylgeranyl_Rdtase_fam"/>
</dbReference>
<sequence>MANNQKNYDVIIVGAGPAGATAARELAKKGQDVLLIDKKEFPRDKTCGGFIPVKVLKELDFHLPEVFIRNEVYQVSLYSHGFKASTYGKGDLLGITIPRAELDQFLVNKAIGQGARFMDKTSFYHLEQHGDGLNIFTSSGEYRCRILIGSDGVFSKVKTYVDKKNQINPYQTGFAISTNVYRHKDDKNNDFKLFSIPVAFSMGWAIPMGQQVNIGVGGPLFKKRELLAVFQNHIKKIHEIYQLENREIKIKGAFLPAGGFRRKLTNEKILLIGDAAGFVDPLTGEGIYYAVRSAKIAAEQICKQNLSAYEERCMGEFYPRLRKSFMEAVLGCNKKYMNIKLLREKRCKHFVEMMQKI</sequence>
<evidence type="ECO:0000313" key="1">
    <source>
        <dbReference type="EMBL" id="KXG73859.1"/>
    </source>
</evidence>
<dbReference type="AlphaFoldDB" id="A0A140KZY4"/>
<accession>A0A140KZY4</accession>